<keyword evidence="5 11" id="KW-0812">Transmembrane</keyword>
<dbReference type="GO" id="GO:0009279">
    <property type="term" value="C:cell outer membrane"/>
    <property type="evidence" value="ECO:0007669"/>
    <property type="project" value="UniProtKB-SubCell"/>
</dbReference>
<dbReference type="RefSeq" id="WP_089049116.1">
    <property type="nucleotide sequence ID" value="NZ_FXTV01000020.1"/>
</dbReference>
<dbReference type="GO" id="GO:0015344">
    <property type="term" value="F:siderophore uptake transmembrane transporter activity"/>
    <property type="evidence" value="ECO:0007669"/>
    <property type="project" value="TreeGrafter"/>
</dbReference>
<keyword evidence="9 11" id="KW-0472">Membrane</keyword>
<evidence type="ECO:0000313" key="13">
    <source>
        <dbReference type="EMBL" id="OXA93397.1"/>
    </source>
</evidence>
<dbReference type="InterPro" id="IPR012910">
    <property type="entry name" value="Plug_dom"/>
</dbReference>
<keyword evidence="10 11" id="KW-0998">Cell outer membrane</keyword>
<dbReference type="Gene3D" id="2.170.130.10">
    <property type="entry name" value="TonB-dependent receptor, plug domain"/>
    <property type="match status" value="1"/>
</dbReference>
<dbReference type="InterPro" id="IPR036942">
    <property type="entry name" value="Beta-barrel_TonB_sf"/>
</dbReference>
<sequence>MRKEIYFVVALAATLQIYAQKTDSIANKYTLMDEVIIEGVRKSKDVSSELASKLPLKNLENPQVTASVSPQLIKNRNFFNQGEMLKNATGVAPSWAGISPYYSIRGFRTRSSFRNGVNGYVASDMDPINIAQLEVIKGPSAVIFGGGGATMITFGGLINRVTVKPQQTTFADITVMGGSYNLQRATLDINRPLDKDGKVLARLTGAYNYNDTFQDQGFSKTFFLAPSISYKLSDDLNIQLDAEILNKTATNNPLYQVALGTAKSANELNLDYYSSFNDNSVTLNNKALNIYGKIIYRLSENWKSETNLILVNNKTPGDYIRLRLDDNSQNVTRRVYRMYPENITSQQIQQDFVGNFKIGNMKNRLITGVEYYHYLYGIASKSMNFTKVSATATDPQNANFNNEYISDQLASKPYGENYKAIQDHYSVYVSDVINPLESLSVMLSARINYINNKGTEDLLIATTTGDYTQTAVSPKLGINYQIISERIALFANYMNGFQAQAPQSINGEMTNFQPIYGNQWESGVKVSLKKNLLDAVLSYYNIDVTNVVRQNPNNTASYLQDGEQRSKGFEADLESNPIKGLFLHAGFAYNDSKFIVSDAVTQGLRPVDAGPKLSGTWYVNYAPQSKALNGFSLGIGGSHYGKDLIINNTNGSFYTNPYTLINSVVSFEKIGYVFSLSANNLLNEHYWYGGRGMITPGTLRQIVLSLKLKL</sequence>
<evidence type="ECO:0000256" key="6">
    <source>
        <dbReference type="ARBA" id="ARBA00022729"/>
    </source>
</evidence>
<evidence type="ECO:0000259" key="12">
    <source>
        <dbReference type="Pfam" id="PF07715"/>
    </source>
</evidence>
<proteinExistence type="inferred from homology"/>
<dbReference type="Proteomes" id="UP000198345">
    <property type="component" value="Unassembled WGS sequence"/>
</dbReference>
<dbReference type="InterPro" id="IPR039426">
    <property type="entry name" value="TonB-dep_rcpt-like"/>
</dbReference>
<evidence type="ECO:0000256" key="3">
    <source>
        <dbReference type="ARBA" id="ARBA00022452"/>
    </source>
</evidence>
<feature type="domain" description="TonB-dependent receptor plug" evidence="12">
    <location>
        <begin position="59"/>
        <end position="149"/>
    </location>
</feature>
<gene>
    <name evidence="13" type="ORF">B0A66_06885</name>
</gene>
<dbReference type="Gene3D" id="2.40.170.20">
    <property type="entry name" value="TonB-dependent receptor, beta-barrel domain"/>
    <property type="match status" value="1"/>
</dbReference>
<dbReference type="PROSITE" id="PS52016">
    <property type="entry name" value="TONB_DEPENDENT_REC_3"/>
    <property type="match status" value="1"/>
</dbReference>
<protein>
    <recommendedName>
        <fullName evidence="12">TonB-dependent receptor plug domain-containing protein</fullName>
    </recommendedName>
</protein>
<reference evidence="13 14" key="1">
    <citation type="submission" date="2016-11" db="EMBL/GenBank/DDBJ databases">
        <title>Whole genomes of Flavobacteriaceae.</title>
        <authorList>
            <person name="Stine C."/>
            <person name="Li C."/>
            <person name="Tadesse D."/>
        </authorList>
    </citation>
    <scope>NUCLEOTIDE SEQUENCE [LARGE SCALE GENOMIC DNA]</scope>
    <source>
        <strain evidence="13 14">DSM 18292</strain>
    </source>
</reference>
<comment type="similarity">
    <text evidence="11">Belongs to the TonB-dependent receptor family.</text>
</comment>
<keyword evidence="7" id="KW-0408">Iron</keyword>
<comment type="subcellular location">
    <subcellularLocation>
        <location evidence="1 11">Cell outer membrane</location>
        <topology evidence="1 11">Multi-pass membrane protein</topology>
    </subcellularLocation>
</comment>
<keyword evidence="2 11" id="KW-0813">Transport</keyword>
<comment type="caution">
    <text evidence="13">The sequence shown here is derived from an EMBL/GenBank/DDBJ whole genome shotgun (WGS) entry which is preliminary data.</text>
</comment>
<dbReference type="InterPro" id="IPR037066">
    <property type="entry name" value="Plug_dom_sf"/>
</dbReference>
<dbReference type="AlphaFoldDB" id="A0A226HGJ9"/>
<evidence type="ECO:0000256" key="11">
    <source>
        <dbReference type="PROSITE-ProRule" id="PRU01360"/>
    </source>
</evidence>
<dbReference type="Pfam" id="PF07715">
    <property type="entry name" value="Plug"/>
    <property type="match status" value="1"/>
</dbReference>
<name>A0A226HGJ9_9FLAO</name>
<evidence type="ECO:0000256" key="1">
    <source>
        <dbReference type="ARBA" id="ARBA00004571"/>
    </source>
</evidence>
<evidence type="ECO:0000256" key="9">
    <source>
        <dbReference type="ARBA" id="ARBA00023136"/>
    </source>
</evidence>
<evidence type="ECO:0000256" key="10">
    <source>
        <dbReference type="ARBA" id="ARBA00023237"/>
    </source>
</evidence>
<evidence type="ECO:0000256" key="5">
    <source>
        <dbReference type="ARBA" id="ARBA00022692"/>
    </source>
</evidence>
<keyword evidence="4" id="KW-0410">Iron transport</keyword>
<dbReference type="OrthoDB" id="9775095at2"/>
<evidence type="ECO:0000256" key="7">
    <source>
        <dbReference type="ARBA" id="ARBA00023004"/>
    </source>
</evidence>
<keyword evidence="6" id="KW-0732">Signal</keyword>
<dbReference type="SUPFAM" id="SSF56935">
    <property type="entry name" value="Porins"/>
    <property type="match status" value="1"/>
</dbReference>
<keyword evidence="3 11" id="KW-1134">Transmembrane beta strand</keyword>
<evidence type="ECO:0000256" key="2">
    <source>
        <dbReference type="ARBA" id="ARBA00022448"/>
    </source>
</evidence>
<organism evidence="13 14">
    <name type="scientific">Flavobacterium hercynium</name>
    <dbReference type="NCBI Taxonomy" id="387094"/>
    <lineage>
        <taxon>Bacteria</taxon>
        <taxon>Pseudomonadati</taxon>
        <taxon>Bacteroidota</taxon>
        <taxon>Flavobacteriia</taxon>
        <taxon>Flavobacteriales</taxon>
        <taxon>Flavobacteriaceae</taxon>
        <taxon>Flavobacterium</taxon>
    </lineage>
</organism>
<keyword evidence="14" id="KW-1185">Reference proteome</keyword>
<accession>A0A226HGJ9</accession>
<dbReference type="PANTHER" id="PTHR32552">
    <property type="entry name" value="FERRICHROME IRON RECEPTOR-RELATED"/>
    <property type="match status" value="1"/>
</dbReference>
<evidence type="ECO:0000256" key="8">
    <source>
        <dbReference type="ARBA" id="ARBA00023065"/>
    </source>
</evidence>
<dbReference type="PANTHER" id="PTHR32552:SF68">
    <property type="entry name" value="FERRICHROME OUTER MEMBRANE TRANSPORTER_PHAGE RECEPTOR"/>
    <property type="match status" value="1"/>
</dbReference>
<evidence type="ECO:0000313" key="14">
    <source>
        <dbReference type="Proteomes" id="UP000198345"/>
    </source>
</evidence>
<keyword evidence="8" id="KW-0406">Ion transport</keyword>
<evidence type="ECO:0000256" key="4">
    <source>
        <dbReference type="ARBA" id="ARBA00022496"/>
    </source>
</evidence>
<dbReference type="EMBL" id="MUGW01000014">
    <property type="protein sequence ID" value="OXA93397.1"/>
    <property type="molecule type" value="Genomic_DNA"/>
</dbReference>
<dbReference type="CDD" id="cd01347">
    <property type="entry name" value="ligand_gated_channel"/>
    <property type="match status" value="1"/>
</dbReference>